<dbReference type="EMBL" id="LUUJ01000110">
    <property type="protein sequence ID" value="OAI12352.1"/>
    <property type="molecule type" value="Genomic_DNA"/>
</dbReference>
<gene>
    <name evidence="2" type="ORF">A1507_02365</name>
</gene>
<dbReference type="SUPFAM" id="SSF53649">
    <property type="entry name" value="Alkaline phosphatase-like"/>
    <property type="match status" value="1"/>
</dbReference>
<dbReference type="Gene3D" id="3.40.720.10">
    <property type="entry name" value="Alkaline Phosphatase, subunit A"/>
    <property type="match status" value="1"/>
</dbReference>
<evidence type="ECO:0000259" key="1">
    <source>
        <dbReference type="Pfam" id="PF00884"/>
    </source>
</evidence>
<evidence type="ECO:0000313" key="3">
    <source>
        <dbReference type="Proteomes" id="UP000077857"/>
    </source>
</evidence>
<evidence type="ECO:0000313" key="2">
    <source>
        <dbReference type="EMBL" id="OAI12352.1"/>
    </source>
</evidence>
<dbReference type="Proteomes" id="UP000077857">
    <property type="component" value="Unassembled WGS sequence"/>
</dbReference>
<feature type="domain" description="Sulfatase N-terminal" evidence="1">
    <location>
        <begin position="2"/>
        <end position="156"/>
    </location>
</feature>
<reference evidence="2 3" key="1">
    <citation type="submission" date="2016-03" db="EMBL/GenBank/DDBJ databases">
        <authorList>
            <person name="Ploux O."/>
        </authorList>
    </citation>
    <scope>NUCLEOTIDE SEQUENCE [LARGE SCALE GENOMIC DNA]</scope>
    <source>
        <strain evidence="2 3">R-45378</strain>
    </source>
</reference>
<dbReference type="InterPro" id="IPR051849">
    <property type="entry name" value="GAG-degrading_sulfatase"/>
</dbReference>
<dbReference type="InterPro" id="IPR000917">
    <property type="entry name" value="Sulfatase_N"/>
</dbReference>
<accession>A0A177N3A4</accession>
<dbReference type="PANTHER" id="PTHR46615:SF1">
    <property type="entry name" value="ARYLSULFATASE K"/>
    <property type="match status" value="1"/>
</dbReference>
<comment type="caution">
    <text evidence="2">The sequence shown here is derived from an EMBL/GenBank/DDBJ whole genome shotgun (WGS) entry which is preliminary data.</text>
</comment>
<sequence>MFTSTTHVPFNSEYPYYNLFTSRDYKGESRFIMTRLASPEEVIKKQEKSSEFFDVPQIINLYDSCVKQFDDEVGKIMDYIDKSGLSDNTIIIIYSDHGADFFETGCWGQGNTLIGNDPSGKIPLILKGPGIPQGIEFEPITRSIDVMPTLLELLNIPRPDNIDGTSLVPHIENQTSPELFAYQETGIWLGKIPGLHPRQIYYPNIVELLDIPNKNSGTLVVNEKFYPDVIYAKNRSIQNQKWKLIYIPTYDGPIYQLYDLETDPYKDVINQFPNIFDKLKVLLDEHIANDPVKPCPAAVSNLYFV</sequence>
<name>A0A177N3A4_9GAMM</name>
<dbReference type="Pfam" id="PF00884">
    <property type="entry name" value="Sulfatase"/>
    <property type="match status" value="1"/>
</dbReference>
<organism evidence="2 3">
    <name type="scientific">Methylomonas koyamae</name>
    <dbReference type="NCBI Taxonomy" id="702114"/>
    <lineage>
        <taxon>Bacteria</taxon>
        <taxon>Pseudomonadati</taxon>
        <taxon>Pseudomonadota</taxon>
        <taxon>Gammaproteobacteria</taxon>
        <taxon>Methylococcales</taxon>
        <taxon>Methylococcaceae</taxon>
        <taxon>Methylomonas</taxon>
    </lineage>
</organism>
<dbReference type="GO" id="GO:0004065">
    <property type="term" value="F:arylsulfatase activity"/>
    <property type="evidence" value="ECO:0007669"/>
    <property type="project" value="TreeGrafter"/>
</dbReference>
<dbReference type="InterPro" id="IPR017850">
    <property type="entry name" value="Alkaline_phosphatase_core_sf"/>
</dbReference>
<dbReference type="PANTHER" id="PTHR46615">
    <property type="entry name" value="ARYLSULFATASE K"/>
    <property type="match status" value="1"/>
</dbReference>
<protein>
    <recommendedName>
        <fullName evidence="1">Sulfatase N-terminal domain-containing protein</fullName>
    </recommendedName>
</protein>
<dbReference type="AlphaFoldDB" id="A0A177N3A4"/>
<proteinExistence type="predicted"/>
<dbReference type="GO" id="GO:0015024">
    <property type="term" value="F:glucuronate-2-sulfatase activity"/>
    <property type="evidence" value="ECO:0007669"/>
    <property type="project" value="TreeGrafter"/>
</dbReference>